<protein>
    <recommendedName>
        <fullName evidence="3">Transcription factor domain-containing protein</fullName>
    </recommendedName>
</protein>
<organism evidence="1 2">
    <name type="scientific">Armillaria luteobubalina</name>
    <dbReference type="NCBI Taxonomy" id="153913"/>
    <lineage>
        <taxon>Eukaryota</taxon>
        <taxon>Fungi</taxon>
        <taxon>Dikarya</taxon>
        <taxon>Basidiomycota</taxon>
        <taxon>Agaricomycotina</taxon>
        <taxon>Agaricomycetes</taxon>
        <taxon>Agaricomycetidae</taxon>
        <taxon>Agaricales</taxon>
        <taxon>Marasmiineae</taxon>
        <taxon>Physalacriaceae</taxon>
        <taxon>Armillaria</taxon>
    </lineage>
</organism>
<evidence type="ECO:0000313" key="1">
    <source>
        <dbReference type="EMBL" id="KAK0502119.1"/>
    </source>
</evidence>
<evidence type="ECO:0000313" key="2">
    <source>
        <dbReference type="Proteomes" id="UP001175228"/>
    </source>
</evidence>
<keyword evidence="2" id="KW-1185">Reference proteome</keyword>
<reference evidence="1" key="1">
    <citation type="submission" date="2023-06" db="EMBL/GenBank/DDBJ databases">
        <authorList>
            <consortium name="Lawrence Berkeley National Laboratory"/>
            <person name="Ahrendt S."/>
            <person name="Sahu N."/>
            <person name="Indic B."/>
            <person name="Wong-Bajracharya J."/>
            <person name="Merenyi Z."/>
            <person name="Ke H.-M."/>
            <person name="Monk M."/>
            <person name="Kocsube S."/>
            <person name="Drula E."/>
            <person name="Lipzen A."/>
            <person name="Balint B."/>
            <person name="Henrissat B."/>
            <person name="Andreopoulos B."/>
            <person name="Martin F.M."/>
            <person name="Harder C.B."/>
            <person name="Rigling D."/>
            <person name="Ford K.L."/>
            <person name="Foster G.D."/>
            <person name="Pangilinan J."/>
            <person name="Papanicolaou A."/>
            <person name="Barry K."/>
            <person name="LaButti K."/>
            <person name="Viragh M."/>
            <person name="Koriabine M."/>
            <person name="Yan M."/>
            <person name="Riley R."/>
            <person name="Champramary S."/>
            <person name="Plett K.L."/>
            <person name="Tsai I.J."/>
            <person name="Slot J."/>
            <person name="Sipos G."/>
            <person name="Plett J."/>
            <person name="Nagy L.G."/>
            <person name="Grigoriev I.V."/>
        </authorList>
    </citation>
    <scope>NUCLEOTIDE SEQUENCE</scope>
    <source>
        <strain evidence="1">HWK02</strain>
    </source>
</reference>
<proteinExistence type="predicted"/>
<evidence type="ECO:0008006" key="3">
    <source>
        <dbReference type="Google" id="ProtNLM"/>
    </source>
</evidence>
<comment type="caution">
    <text evidence="1">The sequence shown here is derived from an EMBL/GenBank/DDBJ whole genome shotgun (WGS) entry which is preliminary data.</text>
</comment>
<dbReference type="AlphaFoldDB" id="A0AA39QGY5"/>
<dbReference type="EMBL" id="JAUEPU010000005">
    <property type="protein sequence ID" value="KAK0502119.1"/>
    <property type="molecule type" value="Genomic_DNA"/>
</dbReference>
<gene>
    <name evidence="1" type="ORF">EDD18DRAFT_1100611</name>
</gene>
<sequence>MHFAKHLAANALVQGEMKSIKLCQAYILMSLYAIPQSSWESDQSWLYTGLSISIPWMMKQDPIIHHPGEWYRQSQYNLDYDVYLCGYNDLVCIVVGFFQDVLSDGNGLINSERRNLWDVTMRYDVEIEIFGEEWKRKLTAVGIYHGAMLICSQLYFFHQAFHIGSPAAFPSKRCLEYTKSVIKCMNEDMVPSGFMRYSPDSHFTCAAFTVVFLFKAYKSIQLIEILINKFSSSDIAVDDQHTPKVYARFLAMVLDKYQHSVKGAAFEGSQRVIPGNVGESRSVTGETSKESGDNCWPTQFGTDAEQLHIMSGNQNINGNDWAEAPPRNIEDQMFASMSQSFENHKWLQGFLMPG</sequence>
<name>A0AA39QGY5_9AGAR</name>
<accession>A0AA39QGY5</accession>
<dbReference type="Proteomes" id="UP001175228">
    <property type="component" value="Unassembled WGS sequence"/>
</dbReference>